<dbReference type="InterPro" id="IPR052908">
    <property type="entry name" value="AP-4-A_phosphorylase"/>
</dbReference>
<comment type="caution">
    <text evidence="4">The sequence shown here is derived from an EMBL/GenBank/DDBJ whole genome shotgun (WGS) entry which is preliminary data.</text>
</comment>
<dbReference type="EMBL" id="JAFHKK010000014">
    <property type="protein sequence ID" value="MBN2964615.1"/>
    <property type="molecule type" value="Genomic_DNA"/>
</dbReference>
<dbReference type="PROSITE" id="PS51084">
    <property type="entry name" value="HIT_2"/>
    <property type="match status" value="1"/>
</dbReference>
<dbReference type="CDD" id="cd01275">
    <property type="entry name" value="FHIT"/>
    <property type="match status" value="1"/>
</dbReference>
<reference evidence="4" key="1">
    <citation type="submission" date="2021-02" db="EMBL/GenBank/DDBJ databases">
        <title>Sulfurospirillum tamanensis sp. nov.</title>
        <authorList>
            <person name="Frolova A."/>
            <person name="Merkel A."/>
            <person name="Slobodkin A."/>
        </authorList>
    </citation>
    <scope>NUCLEOTIDE SEQUENCE</scope>
    <source>
        <strain evidence="4">T05b</strain>
    </source>
</reference>
<accession>A0ABS2WSJ8</accession>
<dbReference type="SUPFAM" id="SSF54197">
    <property type="entry name" value="HIT-like"/>
    <property type="match status" value="1"/>
</dbReference>
<dbReference type="InterPro" id="IPR036265">
    <property type="entry name" value="HIT-like_sf"/>
</dbReference>
<feature type="short sequence motif" description="Histidine triad motif" evidence="2">
    <location>
        <begin position="117"/>
        <end position="121"/>
    </location>
</feature>
<keyword evidence="1" id="KW-0547">Nucleotide-binding</keyword>
<gene>
    <name evidence="4" type="ORF">JWV37_07475</name>
</gene>
<dbReference type="Gene3D" id="3.30.428.10">
    <property type="entry name" value="HIT-like"/>
    <property type="match status" value="1"/>
</dbReference>
<evidence type="ECO:0000313" key="5">
    <source>
        <dbReference type="Proteomes" id="UP000703590"/>
    </source>
</evidence>
<evidence type="ECO:0000313" key="4">
    <source>
        <dbReference type="EMBL" id="MBN2964615.1"/>
    </source>
</evidence>
<dbReference type="PANTHER" id="PTHR42997">
    <property type="entry name" value="HIT FAMILY HYDROLASE"/>
    <property type="match status" value="1"/>
</dbReference>
<dbReference type="InterPro" id="IPR011146">
    <property type="entry name" value="HIT-like"/>
</dbReference>
<organism evidence="4 5">
    <name type="scientific">Sulfurospirillum tamanense</name>
    <dbReference type="NCBI Taxonomy" id="2813362"/>
    <lineage>
        <taxon>Bacteria</taxon>
        <taxon>Pseudomonadati</taxon>
        <taxon>Campylobacterota</taxon>
        <taxon>Epsilonproteobacteria</taxon>
        <taxon>Campylobacterales</taxon>
        <taxon>Sulfurospirillaceae</taxon>
        <taxon>Sulfurospirillum</taxon>
    </lineage>
</organism>
<evidence type="ECO:0000256" key="1">
    <source>
        <dbReference type="ARBA" id="ARBA00022741"/>
    </source>
</evidence>
<dbReference type="Proteomes" id="UP000703590">
    <property type="component" value="Unassembled WGS sequence"/>
</dbReference>
<sequence>MEGLYAPWRSEYFTNSTQGCVFCHIADTPEDDEALGVLFRDTHCYGVMNRYPYTPGHFMIIPYEHTSAIETLDEVVWDQMSAHVRTGVKMLKETFGVLGVNIGMNLGECAGAGIAEHVHYHLVPRWQKDTNFITTIGEIRVHGVPFEGIYERLKQASLEHFKMSTY</sequence>
<evidence type="ECO:0000259" key="3">
    <source>
        <dbReference type="PROSITE" id="PS51084"/>
    </source>
</evidence>
<reference evidence="4" key="2">
    <citation type="submission" date="2021-02" db="EMBL/GenBank/DDBJ databases">
        <authorList>
            <person name="Merkel A.Y."/>
        </authorList>
    </citation>
    <scope>NUCLEOTIDE SEQUENCE</scope>
    <source>
        <strain evidence="4">T05b</strain>
    </source>
</reference>
<dbReference type="RefSeq" id="WP_205459165.1">
    <property type="nucleotide sequence ID" value="NZ_JAFHKK010000014.1"/>
</dbReference>
<protein>
    <submittedName>
        <fullName evidence="4">HIT domain-containing protein</fullName>
    </submittedName>
</protein>
<dbReference type="PANTHER" id="PTHR42997:SF1">
    <property type="entry name" value="AP-4-A PHOSPHORYLASE"/>
    <property type="match status" value="1"/>
</dbReference>
<feature type="domain" description="HIT" evidence="3">
    <location>
        <begin position="21"/>
        <end position="132"/>
    </location>
</feature>
<evidence type="ECO:0000256" key="2">
    <source>
        <dbReference type="PROSITE-ProRule" id="PRU00464"/>
    </source>
</evidence>
<proteinExistence type="predicted"/>
<dbReference type="Pfam" id="PF01230">
    <property type="entry name" value="HIT"/>
    <property type="match status" value="1"/>
</dbReference>
<dbReference type="InterPro" id="IPR039383">
    <property type="entry name" value="FHIT"/>
</dbReference>
<name>A0ABS2WSJ8_9BACT</name>
<keyword evidence="5" id="KW-1185">Reference proteome</keyword>